<evidence type="ECO:0000256" key="2">
    <source>
        <dbReference type="ARBA" id="ARBA00005043"/>
    </source>
</evidence>
<feature type="compositionally biased region" description="Low complexity" evidence="6">
    <location>
        <begin position="1301"/>
        <end position="1311"/>
    </location>
</feature>
<comment type="caution">
    <text evidence="12">The sequence shown here is derived from an EMBL/GenBank/DDBJ whole genome shotgun (WGS) entry which is preliminary data.</text>
</comment>
<evidence type="ECO:0000259" key="8">
    <source>
        <dbReference type="Pfam" id="PF23797"/>
    </source>
</evidence>
<dbReference type="PIRSF" id="PIRSF017233">
    <property type="entry name" value="IKAP"/>
    <property type="match status" value="1"/>
</dbReference>
<keyword evidence="13" id="KW-1185">Reference proteome</keyword>
<feature type="domain" description="ELP1 N-terminal second beta-propeller" evidence="8">
    <location>
        <begin position="376"/>
        <end position="639"/>
    </location>
</feature>
<dbReference type="PANTHER" id="PTHR12747:SF0">
    <property type="entry name" value="ELONGATOR COMPLEX PROTEIN 1"/>
    <property type="match status" value="1"/>
</dbReference>
<dbReference type="STRING" id="70448.A0A096P8K3"/>
<dbReference type="GO" id="GO:0005829">
    <property type="term" value="C:cytosol"/>
    <property type="evidence" value="ECO:0007669"/>
    <property type="project" value="TreeGrafter"/>
</dbReference>
<dbReference type="InterPro" id="IPR056164">
    <property type="entry name" value="Beta-prop_ELP1_1st"/>
</dbReference>
<feature type="domain" description="ELP1 three-helical bundle" evidence="11">
    <location>
        <begin position="1200"/>
        <end position="1384"/>
    </location>
</feature>
<reference evidence="12 13" key="2">
    <citation type="journal article" date="2014" name="BMC Genomics">
        <title>An improved genome of the model marine alga Ostreococcus tauri unfolds by assessing Illumina de novo assemblies.</title>
        <authorList>
            <person name="Blanc-Mathieu R."/>
            <person name="Verhelst B."/>
            <person name="Derelle E."/>
            <person name="Rombauts S."/>
            <person name="Bouget F.Y."/>
            <person name="Carre I."/>
            <person name="Chateau A."/>
            <person name="Eyre-Walker A."/>
            <person name="Grimsley N."/>
            <person name="Moreau H."/>
            <person name="Piegu B."/>
            <person name="Rivals E."/>
            <person name="Schackwitz W."/>
            <person name="Van de Peer Y."/>
            <person name="Piganeau G."/>
        </authorList>
    </citation>
    <scope>NUCLEOTIDE SEQUENCE [LARGE SCALE GENOMIC DNA]</scope>
    <source>
        <strain evidence="13">OTTH 0595 / CCAP 157/2 / RCC745</strain>
    </source>
</reference>
<protein>
    <submittedName>
        <fullName evidence="12">IKI3</fullName>
    </submittedName>
</protein>
<comment type="pathway">
    <text evidence="2">tRNA modification; 5-methoxycarbonylmethyl-2-thiouridine-tRNA biosynthesis.</text>
</comment>
<dbReference type="InterPro" id="IPR056167">
    <property type="entry name" value="A-sol_ELP1"/>
</dbReference>
<evidence type="ECO:0000259" key="11">
    <source>
        <dbReference type="Pfam" id="PF23936"/>
    </source>
</evidence>
<evidence type="ECO:0000256" key="5">
    <source>
        <dbReference type="ARBA" id="ARBA00022694"/>
    </source>
</evidence>
<dbReference type="InterPro" id="IPR056166">
    <property type="entry name" value="TPR_ELP1"/>
</dbReference>
<evidence type="ECO:0000256" key="6">
    <source>
        <dbReference type="SAM" id="MobiDB-lite"/>
    </source>
</evidence>
<dbReference type="RefSeq" id="XP_003083938.2">
    <property type="nucleotide sequence ID" value="XM_003083890.2"/>
</dbReference>
<comment type="subcellular location">
    <subcellularLocation>
        <location evidence="1">Cytoplasm</location>
    </subcellularLocation>
</comment>
<dbReference type="GO" id="GO:0002926">
    <property type="term" value="P:tRNA wobble base 5-methoxycarbonylmethyl-2-thiouridinylation"/>
    <property type="evidence" value="ECO:0007669"/>
    <property type="project" value="TreeGrafter"/>
</dbReference>
<dbReference type="InterPro" id="IPR056169">
    <property type="entry name" value="HB_ELP1"/>
</dbReference>
<dbReference type="GO" id="GO:0000049">
    <property type="term" value="F:tRNA binding"/>
    <property type="evidence" value="ECO:0007669"/>
    <property type="project" value="TreeGrafter"/>
</dbReference>
<dbReference type="InterPro" id="IPR056165">
    <property type="entry name" value="Beta-prop_ELP1_2nd"/>
</dbReference>
<dbReference type="InParanoid" id="A0A096P8K3"/>
<dbReference type="Pfam" id="PF23878">
    <property type="entry name" value="TPR_ELP1"/>
    <property type="match status" value="1"/>
</dbReference>
<name>A0A096P8K3_OSTTA</name>
<dbReference type="Proteomes" id="UP000009170">
    <property type="component" value="Unassembled WGS sequence"/>
</dbReference>
<feature type="domain" description="ELP1 first N-terminal beta-propeller" evidence="7">
    <location>
        <begin position="177"/>
        <end position="342"/>
    </location>
</feature>
<comment type="similarity">
    <text evidence="3">Belongs to the ELP1/IKA1 family.</text>
</comment>
<dbReference type="Pfam" id="PF23936">
    <property type="entry name" value="HB_ELP1"/>
    <property type="match status" value="1"/>
</dbReference>
<gene>
    <name evidence="12" type="ORF">OT_ostta17g01640</name>
</gene>
<sequence>MRSARVERARARALECARDGVSVRVGAFDAHAGAFRCVARASVDGDVMFTFRSYALDTGRRVDAESDGVGLDVECDDDDDALACVIDHERGGCVFWFRKGATGTAAAAAAADGETADGWIADVIGDVVGGCASASVSLSGARVVTVSKEGAVTVLNQDFYPLSETRLTRDGGIVGASTSWRADGRFFAVSSTCEKTKVTTLRVFDGETAELESVGEGGDRATSGTPAALVGGDRDDPPPLAWQPRGALIACAGRSESDVSDRVIFYERNGLRRGDFAIPGRGTEISQLAWSCDSSRLAVVVRYADGGERALQIWTRSNMHWYLKHETRYDESEGTVRCEWDLESGDTIRAYTERGLMERLDLFWESTVSDRGTCAVIDGDAVLLTPMFRAPIPPPLCAAKVIFNAPVVAVAFQPATSSVERFVALLSTGELAQASSVQGADWERTADVFADSERAASWDRWTDNEIPAETLRSATGASSGVVVEHVAFVGDAHVAVSCTIDVDVHEIRLMPADVANDANQGVTKRATRESIGTLASANGVVFALARDSGDVYAVDYNDTASGGGEAFDDARRIERSSTVSKSDAKIIVARGLDACERYVDALGADSEEPRGALVTLDARGVLRVGDILVAENVTSFATHVFGADGCAVTSAEASEAVASLARDSSRWGEADDAPSTRLAYVTRDHRLYVAEVDDLIANGSRERRQVGDASADDAHVGNWLAERSAADGARMGEIALHSDLHQRMRRAMRPEAAKMAADASTRVVEEGAMIVACAPGATTVVLQMPRGNLETVAPKALVLPACACSLRAGRYADAYALAAKQRVDLNLIVDYGWPKFLSVADDFVADINSPEAVMELLEALTESDVTAEGGIYEELARLYPPRATDGAVETATLAGGKSQAVCAAIRSAIERLGAAGDRWELAVLTSYASGDDPDLGSALKRVAVIRERELADAAANAMQVSSTKSRLTSIDAAVALKHLLFLVGAETLYNAALGTYDLSLAYLVAQHAQMDPGEYVAELETFQSMREHQRRASIALMLGRHEEAITECLLDGDVDGAASLASDQKMFPYALAEALRLQNVDARRALLIKFAEHLSRGSRHEDAAIARLAAEDVPGALESYRLGSCWQQALTLAGRLKMSAAERRNIAEELCESLAMTDPLAAARVAARHLRDAERAVELLCRSGAWREACETAYSDDRGDLLETTIAPMCAGAAQEHFESFKENKARAEKYSSRLRDLRKHRARAEQALTLEFANWSALGGCPNAGNDGDFEMDDAMSEAPSLASGMSAYTDRTGLTSAVSGTSAASTVGGRKAKRKKKDKKAKLGRGLRAGSPTEERDLALHVVALAPMSKTLEEIGELLEILVLFGHEDDARALQRVVGECVDAHVAATKDAETSLKELKDIALQKSEPTDAFERKDALGDAALEWKWSLLRAVGK</sequence>
<dbReference type="GO" id="GO:0033588">
    <property type="term" value="C:elongator holoenzyme complex"/>
    <property type="evidence" value="ECO:0007669"/>
    <property type="project" value="InterPro"/>
</dbReference>
<dbReference type="FunCoup" id="A0A096P8K3">
    <property type="interactions" value="1759"/>
</dbReference>
<feature type="compositionally biased region" description="Basic residues" evidence="6">
    <location>
        <begin position="1312"/>
        <end position="1327"/>
    </location>
</feature>
<evidence type="ECO:0000256" key="1">
    <source>
        <dbReference type="ARBA" id="ARBA00004496"/>
    </source>
</evidence>
<evidence type="ECO:0000256" key="3">
    <source>
        <dbReference type="ARBA" id="ARBA00006086"/>
    </source>
</evidence>
<feature type="region of interest" description="Disordered" evidence="6">
    <location>
        <begin position="1301"/>
        <end position="1332"/>
    </location>
</feature>
<accession>A0A096P8K3</accession>
<feature type="domain" description="ELP1 TPR" evidence="9">
    <location>
        <begin position="1034"/>
        <end position="1189"/>
    </location>
</feature>
<reference evidence="13" key="1">
    <citation type="journal article" date="2006" name="Proc. Natl. Acad. Sci. U.S.A.">
        <title>Genome analysis of the smallest free-living eukaryote Ostreococcus tauri unveils many unique features.</title>
        <authorList>
            <person name="Derelle E."/>
            <person name="Ferraz C."/>
            <person name="Rombauts S."/>
            <person name="Rouze P."/>
            <person name="Worden A.Z."/>
            <person name="Robbens S."/>
            <person name="Partensky F."/>
            <person name="Degroeve S."/>
            <person name="Echeynie S."/>
            <person name="Cooke R."/>
            <person name="Saeys Y."/>
            <person name="Wuyts J."/>
            <person name="Jabbari K."/>
            <person name="Bowler C."/>
            <person name="Panaud O."/>
            <person name="Piegu B."/>
            <person name="Ball S.G."/>
            <person name="Ral J.-P."/>
            <person name="Bouget F.-Y."/>
            <person name="Piganeau G."/>
            <person name="De Baets B."/>
            <person name="Picard A."/>
            <person name="Delseny M."/>
            <person name="Demaille J."/>
            <person name="Van de Peer Y."/>
            <person name="Moreau H."/>
        </authorList>
    </citation>
    <scope>NUCLEOTIDE SEQUENCE [LARGE SCALE GENOMIC DNA]</scope>
    <source>
        <strain evidence="13">OTTH 0595 / CCAP 157/2 / RCC745</strain>
    </source>
</reference>
<keyword evidence="5" id="KW-0819">tRNA processing</keyword>
<evidence type="ECO:0000259" key="10">
    <source>
        <dbReference type="Pfam" id="PF23925"/>
    </source>
</evidence>
<evidence type="ECO:0000256" key="4">
    <source>
        <dbReference type="ARBA" id="ARBA00022490"/>
    </source>
</evidence>
<dbReference type="OrthoDB" id="40048at2759"/>
<evidence type="ECO:0000313" key="13">
    <source>
        <dbReference type="Proteomes" id="UP000009170"/>
    </source>
</evidence>
<evidence type="ECO:0000259" key="9">
    <source>
        <dbReference type="Pfam" id="PF23878"/>
    </source>
</evidence>
<dbReference type="PANTHER" id="PTHR12747">
    <property type="entry name" value="ELONGATOR COMPLEX PROTEIN 1"/>
    <property type="match status" value="1"/>
</dbReference>
<dbReference type="Pfam" id="PF23925">
    <property type="entry name" value="A-sol_ELP1"/>
    <property type="match status" value="1"/>
</dbReference>
<evidence type="ECO:0000313" key="12">
    <source>
        <dbReference type="EMBL" id="CEG00602.1"/>
    </source>
</evidence>
<dbReference type="Pfam" id="PF04762">
    <property type="entry name" value="Beta-prop_ELP1_1st"/>
    <property type="match status" value="1"/>
</dbReference>
<dbReference type="InterPro" id="IPR006849">
    <property type="entry name" value="Elp1"/>
</dbReference>
<organism evidence="12 13">
    <name type="scientific">Ostreococcus tauri</name>
    <name type="common">Marine green alga</name>
    <dbReference type="NCBI Taxonomy" id="70448"/>
    <lineage>
        <taxon>Eukaryota</taxon>
        <taxon>Viridiplantae</taxon>
        <taxon>Chlorophyta</taxon>
        <taxon>Mamiellophyceae</taxon>
        <taxon>Mamiellales</taxon>
        <taxon>Bathycoccaceae</taxon>
        <taxon>Ostreococcus</taxon>
    </lineage>
</organism>
<evidence type="ECO:0000259" key="7">
    <source>
        <dbReference type="Pfam" id="PF04762"/>
    </source>
</evidence>
<dbReference type="SUPFAM" id="SSF82171">
    <property type="entry name" value="DPP6 N-terminal domain-like"/>
    <property type="match status" value="1"/>
</dbReference>
<feature type="domain" description="ELP1 alpha-solenoid" evidence="10">
    <location>
        <begin position="795"/>
        <end position="1019"/>
    </location>
</feature>
<keyword evidence="4" id="KW-0963">Cytoplasm</keyword>
<dbReference type="GeneID" id="9838071"/>
<dbReference type="UniPathway" id="UPA00988"/>
<proteinExistence type="inferred from homology"/>
<dbReference type="KEGG" id="ota:OT_ostta17g01640"/>
<dbReference type="EMBL" id="CAID01000017">
    <property type="protein sequence ID" value="CEG00602.1"/>
    <property type="molecule type" value="Genomic_DNA"/>
</dbReference>
<dbReference type="Pfam" id="PF23797">
    <property type="entry name" value="Beta-prop_ELP1_2nd"/>
    <property type="match status" value="1"/>
</dbReference>